<keyword evidence="1" id="KW-0472">Membrane</keyword>
<feature type="transmembrane region" description="Helical" evidence="1">
    <location>
        <begin position="147"/>
        <end position="174"/>
    </location>
</feature>
<protein>
    <submittedName>
        <fullName evidence="2">Uncharacterized protein</fullName>
    </submittedName>
</protein>
<name>A0A6J4RZL7_9ACTN</name>
<reference evidence="2" key="1">
    <citation type="submission" date="2020-02" db="EMBL/GenBank/DDBJ databases">
        <authorList>
            <person name="Meier V. D."/>
        </authorList>
    </citation>
    <scope>NUCLEOTIDE SEQUENCE</scope>
    <source>
        <strain evidence="2">AVDCRST_MAG45</strain>
    </source>
</reference>
<feature type="transmembrane region" description="Helical" evidence="1">
    <location>
        <begin position="105"/>
        <end position="122"/>
    </location>
</feature>
<keyword evidence="1" id="KW-1133">Transmembrane helix</keyword>
<organism evidence="2">
    <name type="scientific">uncultured Solirubrobacterales bacterium</name>
    <dbReference type="NCBI Taxonomy" id="768556"/>
    <lineage>
        <taxon>Bacteria</taxon>
        <taxon>Bacillati</taxon>
        <taxon>Actinomycetota</taxon>
        <taxon>Thermoleophilia</taxon>
        <taxon>Solirubrobacterales</taxon>
        <taxon>environmental samples</taxon>
    </lineage>
</organism>
<gene>
    <name evidence="2" type="ORF">AVDCRST_MAG45-192</name>
</gene>
<dbReference type="EMBL" id="CADCVU010000014">
    <property type="protein sequence ID" value="CAA9481367.1"/>
    <property type="molecule type" value="Genomic_DNA"/>
</dbReference>
<feature type="transmembrane region" description="Helical" evidence="1">
    <location>
        <begin position="61"/>
        <end position="84"/>
    </location>
</feature>
<sequence>MTGERREVGVRDGDRHTQGVFNGGSMLRCSALLGAGALVLHELQYRVSFGAGSDAALAAHGHAYLSWAIALVSVLTGIAVVRLLGEVGGARRDRLASARRAPVSLGRRWLWSSAALASTYLLQEGLEGMLAAGHPGVVHAVTSHHGWFALVIAVALGLLVACLVRGAEVVVALARRRAHALRRPRACTTPARPRAVDCVGHLQVLARHLAGRAPPLACA</sequence>
<evidence type="ECO:0000256" key="1">
    <source>
        <dbReference type="SAM" id="Phobius"/>
    </source>
</evidence>
<accession>A0A6J4RZL7</accession>
<feature type="transmembrane region" description="Helical" evidence="1">
    <location>
        <begin position="20"/>
        <end position="41"/>
    </location>
</feature>
<proteinExistence type="predicted"/>
<dbReference type="AlphaFoldDB" id="A0A6J4RZL7"/>
<evidence type="ECO:0000313" key="2">
    <source>
        <dbReference type="EMBL" id="CAA9481367.1"/>
    </source>
</evidence>
<keyword evidence="1" id="KW-0812">Transmembrane</keyword>